<keyword evidence="3" id="KW-1185">Reference proteome</keyword>
<name>A0A182UHK7_9DIPT</name>
<evidence type="ECO:0000259" key="1">
    <source>
        <dbReference type="PROSITE" id="PS51390"/>
    </source>
</evidence>
<feature type="domain" description="WAP" evidence="1">
    <location>
        <begin position="1"/>
        <end position="46"/>
    </location>
</feature>
<dbReference type="AlphaFoldDB" id="A0A182UHK7"/>
<dbReference type="EnsemblMetazoa" id="AMEC020549-RA">
    <property type="protein sequence ID" value="AMEC020549-PA"/>
    <property type="gene ID" value="AMEC020549"/>
</dbReference>
<protein>
    <recommendedName>
        <fullName evidence="1">WAP domain-containing protein</fullName>
    </recommendedName>
</protein>
<organism evidence="2 3">
    <name type="scientific">Anopheles melas</name>
    <dbReference type="NCBI Taxonomy" id="34690"/>
    <lineage>
        <taxon>Eukaryota</taxon>
        <taxon>Metazoa</taxon>
        <taxon>Ecdysozoa</taxon>
        <taxon>Arthropoda</taxon>
        <taxon>Hexapoda</taxon>
        <taxon>Insecta</taxon>
        <taxon>Pterygota</taxon>
        <taxon>Neoptera</taxon>
        <taxon>Endopterygota</taxon>
        <taxon>Diptera</taxon>
        <taxon>Nematocera</taxon>
        <taxon>Culicoidea</taxon>
        <taxon>Culicidae</taxon>
        <taxon>Anophelinae</taxon>
        <taxon>Anopheles</taxon>
    </lineage>
</organism>
<reference evidence="3" key="1">
    <citation type="submission" date="2014-01" db="EMBL/GenBank/DDBJ databases">
        <title>The Genome Sequence of Anopheles melas CM1001059_A (V2).</title>
        <authorList>
            <consortium name="The Broad Institute Genomics Platform"/>
            <person name="Neafsey D.E."/>
            <person name="Besansky N."/>
            <person name="Howell P."/>
            <person name="Walton C."/>
            <person name="Young S.K."/>
            <person name="Zeng Q."/>
            <person name="Gargeya S."/>
            <person name="Fitzgerald M."/>
            <person name="Haas B."/>
            <person name="Abouelleil A."/>
            <person name="Allen A.W."/>
            <person name="Alvarado L."/>
            <person name="Arachchi H.M."/>
            <person name="Berlin A.M."/>
            <person name="Chapman S.B."/>
            <person name="Gainer-Dewar J."/>
            <person name="Goldberg J."/>
            <person name="Griggs A."/>
            <person name="Gujja S."/>
            <person name="Hansen M."/>
            <person name="Howarth C."/>
            <person name="Imamovic A."/>
            <person name="Ireland A."/>
            <person name="Larimer J."/>
            <person name="McCowan C."/>
            <person name="Murphy C."/>
            <person name="Pearson M."/>
            <person name="Poon T.W."/>
            <person name="Priest M."/>
            <person name="Roberts A."/>
            <person name="Saif S."/>
            <person name="Shea T."/>
            <person name="Sisk P."/>
            <person name="Sykes S."/>
            <person name="Wortman J."/>
            <person name="Nusbaum C."/>
            <person name="Birren B."/>
        </authorList>
    </citation>
    <scope>NUCLEOTIDE SEQUENCE [LARGE SCALE GENOMIC DNA]</scope>
    <source>
        <strain evidence="3">CM1001059</strain>
    </source>
</reference>
<dbReference type="Proteomes" id="UP000075902">
    <property type="component" value="Unassembled WGS sequence"/>
</dbReference>
<dbReference type="GO" id="GO:0005576">
    <property type="term" value="C:extracellular region"/>
    <property type="evidence" value="ECO:0007669"/>
    <property type="project" value="InterPro"/>
</dbReference>
<evidence type="ECO:0000313" key="3">
    <source>
        <dbReference type="Proteomes" id="UP000075902"/>
    </source>
</evidence>
<dbReference type="InterPro" id="IPR008197">
    <property type="entry name" value="WAP_dom"/>
</dbReference>
<evidence type="ECO:0000313" key="2">
    <source>
        <dbReference type="EnsemblMetazoa" id="AMEC020549-PA"/>
    </source>
</evidence>
<proteinExistence type="predicted"/>
<accession>A0A182UHK7</accession>
<sequence>MAGDECPLASKVGSCSPTCLTDRDCADIGGKCCSNACNRKSCVERSKLKQGSNKYGSNSGSGSYCGSTKCNSFEKCGVDPSSKKPKSFIAFNDNRSRGTTITARKHCPHSYFFSSSDATGSSSGCSSSDDAAASSDDAATPLRCGLAISSAVIEYEPVSEDDTSALPCGSTCGPLPIGMLISFTTR</sequence>
<dbReference type="PROSITE" id="PS51390">
    <property type="entry name" value="WAP"/>
    <property type="match status" value="1"/>
</dbReference>
<reference evidence="2" key="2">
    <citation type="submission" date="2020-05" db="UniProtKB">
        <authorList>
            <consortium name="EnsemblMetazoa"/>
        </authorList>
    </citation>
    <scope>IDENTIFICATION</scope>
    <source>
        <strain evidence="2">CM1001059</strain>
    </source>
</reference>
<dbReference type="Pfam" id="PF00095">
    <property type="entry name" value="WAP"/>
    <property type="match status" value="1"/>
</dbReference>
<dbReference type="VEuPathDB" id="VectorBase:AMEC020549"/>
<dbReference type="GO" id="GO:0030414">
    <property type="term" value="F:peptidase inhibitor activity"/>
    <property type="evidence" value="ECO:0007669"/>
    <property type="project" value="InterPro"/>
</dbReference>